<feature type="compositionally biased region" description="Low complexity" evidence="1">
    <location>
        <begin position="101"/>
        <end position="115"/>
    </location>
</feature>
<dbReference type="EMBL" id="CANI01000025">
    <property type="protein sequence ID" value="CCM76623.1"/>
    <property type="molecule type" value="Genomic_DNA"/>
</dbReference>
<evidence type="ECO:0000256" key="1">
    <source>
        <dbReference type="SAM" id="MobiDB-lite"/>
    </source>
</evidence>
<evidence type="ECO:0000313" key="3">
    <source>
        <dbReference type="EMBL" id="CCM76623.1"/>
    </source>
</evidence>
<feature type="region of interest" description="Disordered" evidence="1">
    <location>
        <begin position="97"/>
        <end position="153"/>
    </location>
</feature>
<dbReference type="HOGENOM" id="CLU_094105_0_0_5"/>
<evidence type="ECO:0000313" key="4">
    <source>
        <dbReference type="Proteomes" id="UP000009319"/>
    </source>
</evidence>
<reference evidence="3 4" key="1">
    <citation type="journal article" date="2013" name="Genome Announc.">
        <title>Draft Genome Sequence of Rhizobium mesoamericanum STM3625, a Nitrogen-Fixing Symbiont of Mimosa pudica Isolated in French Guiana (South America).</title>
        <authorList>
            <person name="Moulin L."/>
            <person name="Mornico D."/>
            <person name="Melkonian R."/>
            <person name="Klonowska A."/>
        </authorList>
    </citation>
    <scope>NUCLEOTIDE SEQUENCE [LARGE SCALE GENOMIC DNA]</scope>
    <source>
        <strain evidence="3 4">STM3625</strain>
    </source>
</reference>
<dbReference type="AlphaFoldDB" id="K0PS08"/>
<name>K0PS08_9HYPH</name>
<sequence>MTRVATAPMLLACFVLSACNTTDALVPLVDIGNSSTNMRSSPVTQGEVERMAGTSRRQAFASEQRSTGYHPAYNQTGYRQGSGAPPTTMEAQALALQSNTPSPAASAPIKAAALSEPVSNAQAEEEDMVETTPREPPRQQSQTAMLNTGSPSAAAHGTTVRFLPIIGAPVQAVTPLSRQLGDEARSHGLSIKSSNDSSSAYILKGYLSAFSDSGKVTVVYVWDVLDGGGARLHRIQGQESVPSDAQDPWAAVPASVMQQIASKTITEFSTWRDARGG</sequence>
<proteinExistence type="predicted"/>
<evidence type="ECO:0000256" key="2">
    <source>
        <dbReference type="SAM" id="SignalP"/>
    </source>
</evidence>
<evidence type="ECO:0008006" key="5">
    <source>
        <dbReference type="Google" id="ProtNLM"/>
    </source>
</evidence>
<dbReference type="Proteomes" id="UP000009319">
    <property type="component" value="Unassembled WGS sequence"/>
</dbReference>
<feature type="signal peptide" evidence="2">
    <location>
        <begin position="1"/>
        <end position="24"/>
    </location>
</feature>
<feature type="compositionally biased region" description="Polar residues" evidence="1">
    <location>
        <begin position="138"/>
        <end position="151"/>
    </location>
</feature>
<dbReference type="STRING" id="1211777.BN77_3646"/>
<dbReference type="PROSITE" id="PS51257">
    <property type="entry name" value="PROKAR_LIPOPROTEIN"/>
    <property type="match status" value="1"/>
</dbReference>
<organism evidence="3 4">
    <name type="scientific">Rhizobium mesoamericanum STM3625</name>
    <dbReference type="NCBI Taxonomy" id="1211777"/>
    <lineage>
        <taxon>Bacteria</taxon>
        <taxon>Pseudomonadati</taxon>
        <taxon>Pseudomonadota</taxon>
        <taxon>Alphaproteobacteria</taxon>
        <taxon>Hyphomicrobiales</taxon>
        <taxon>Rhizobiaceae</taxon>
        <taxon>Rhizobium/Agrobacterium group</taxon>
        <taxon>Rhizobium</taxon>
    </lineage>
</organism>
<protein>
    <recommendedName>
        <fullName evidence="5">Lipoprotein</fullName>
    </recommendedName>
</protein>
<gene>
    <name evidence="3" type="ORF">BN77_3646</name>
</gene>
<dbReference type="eggNOG" id="ENOG50330NT">
    <property type="taxonomic scope" value="Bacteria"/>
</dbReference>
<comment type="caution">
    <text evidence="3">The sequence shown here is derived from an EMBL/GenBank/DDBJ whole genome shotgun (WGS) entry which is preliminary data.</text>
</comment>
<dbReference type="RefSeq" id="WP_007534101.1">
    <property type="nucleotide sequence ID" value="NZ_HF536772.1"/>
</dbReference>
<feature type="chain" id="PRO_5003838363" description="Lipoprotein" evidence="2">
    <location>
        <begin position="25"/>
        <end position="277"/>
    </location>
</feature>
<accession>K0PS08</accession>
<keyword evidence="2" id="KW-0732">Signal</keyword>
<keyword evidence="4" id="KW-1185">Reference proteome</keyword>